<dbReference type="GO" id="GO:0003700">
    <property type="term" value="F:DNA-binding transcription factor activity"/>
    <property type="evidence" value="ECO:0007669"/>
    <property type="project" value="InterPro"/>
</dbReference>
<comment type="caution">
    <text evidence="5">The sequence shown here is derived from an EMBL/GenBank/DDBJ whole genome shotgun (WGS) entry which is preliminary data.</text>
</comment>
<dbReference type="Gene3D" id="1.20.120.530">
    <property type="entry name" value="GntR ligand-binding domain-like"/>
    <property type="match status" value="1"/>
</dbReference>
<dbReference type="Pfam" id="PF07729">
    <property type="entry name" value="FCD"/>
    <property type="match status" value="1"/>
</dbReference>
<dbReference type="PRINTS" id="PR00035">
    <property type="entry name" value="HTHGNTR"/>
</dbReference>
<proteinExistence type="predicted"/>
<dbReference type="RefSeq" id="WP_273172605.1">
    <property type="nucleotide sequence ID" value="NZ_CP181270.1"/>
</dbReference>
<evidence type="ECO:0000256" key="2">
    <source>
        <dbReference type="ARBA" id="ARBA00023125"/>
    </source>
</evidence>
<evidence type="ECO:0000313" key="6">
    <source>
        <dbReference type="Proteomes" id="UP000767327"/>
    </source>
</evidence>
<sequence>MTQENPRTRTSETSSRVVHADAIYADLRDRLMQGKVSPLERITEIALADRYEVSRTPVREAITRLVSDGLLMRRNSGIYPYVPSYGDLKELYELRILLEKQGIRRIQEGLGRSDLTLLTQIHEHWESHRNDRPRPDASFVSEDESFHVMTLQSAGNASLVTVLKDVNRKIRPVRMFDYLSEDRMQATVDEHLAIIDLIVSERYEEAIEALSTHIMVSEQVVLEQSSHALSLPRLFGEGI</sequence>
<keyword evidence="2" id="KW-0238">DNA-binding</keyword>
<protein>
    <submittedName>
        <fullName evidence="5">GntR family transcriptional regulator</fullName>
    </submittedName>
</protein>
<dbReference type="Proteomes" id="UP000767327">
    <property type="component" value="Unassembled WGS sequence"/>
</dbReference>
<evidence type="ECO:0000256" key="1">
    <source>
        <dbReference type="ARBA" id="ARBA00023015"/>
    </source>
</evidence>
<dbReference type="PANTHER" id="PTHR43537">
    <property type="entry name" value="TRANSCRIPTIONAL REGULATOR, GNTR FAMILY"/>
    <property type="match status" value="1"/>
</dbReference>
<dbReference type="SMART" id="SM00345">
    <property type="entry name" value="HTH_GNTR"/>
    <property type="match status" value="1"/>
</dbReference>
<dbReference type="SUPFAM" id="SSF46785">
    <property type="entry name" value="Winged helix' DNA-binding domain"/>
    <property type="match status" value="1"/>
</dbReference>
<accession>A0A971IC91</accession>
<dbReference type="PROSITE" id="PS50949">
    <property type="entry name" value="HTH_GNTR"/>
    <property type="match status" value="1"/>
</dbReference>
<dbReference type="GO" id="GO:0003677">
    <property type="term" value="F:DNA binding"/>
    <property type="evidence" value="ECO:0007669"/>
    <property type="project" value="UniProtKB-KW"/>
</dbReference>
<dbReference type="Gene3D" id="1.10.10.10">
    <property type="entry name" value="Winged helix-like DNA-binding domain superfamily/Winged helix DNA-binding domain"/>
    <property type="match status" value="1"/>
</dbReference>
<dbReference type="InterPro" id="IPR000524">
    <property type="entry name" value="Tscrpt_reg_HTH_GntR"/>
</dbReference>
<name>A0A971IC91_9BIFI</name>
<dbReference type="EMBL" id="JAAXZR010000008">
    <property type="protein sequence ID" value="NLT79028.1"/>
    <property type="molecule type" value="Genomic_DNA"/>
</dbReference>
<keyword evidence="3" id="KW-0804">Transcription</keyword>
<dbReference type="InterPro" id="IPR036388">
    <property type="entry name" value="WH-like_DNA-bd_sf"/>
</dbReference>
<dbReference type="InterPro" id="IPR036390">
    <property type="entry name" value="WH_DNA-bd_sf"/>
</dbReference>
<dbReference type="InterPro" id="IPR011711">
    <property type="entry name" value="GntR_C"/>
</dbReference>
<dbReference type="InterPro" id="IPR008920">
    <property type="entry name" value="TF_FadR/GntR_C"/>
</dbReference>
<evidence type="ECO:0000259" key="4">
    <source>
        <dbReference type="PROSITE" id="PS50949"/>
    </source>
</evidence>
<evidence type="ECO:0000256" key="3">
    <source>
        <dbReference type="ARBA" id="ARBA00023163"/>
    </source>
</evidence>
<dbReference type="SUPFAM" id="SSF48008">
    <property type="entry name" value="GntR ligand-binding domain-like"/>
    <property type="match status" value="1"/>
</dbReference>
<dbReference type="SMART" id="SM00895">
    <property type="entry name" value="FCD"/>
    <property type="match status" value="1"/>
</dbReference>
<evidence type="ECO:0000313" key="5">
    <source>
        <dbReference type="EMBL" id="NLT79028.1"/>
    </source>
</evidence>
<dbReference type="Pfam" id="PF00392">
    <property type="entry name" value="GntR"/>
    <property type="match status" value="1"/>
</dbReference>
<dbReference type="CDD" id="cd07377">
    <property type="entry name" value="WHTH_GntR"/>
    <property type="match status" value="1"/>
</dbReference>
<dbReference type="PANTHER" id="PTHR43537:SF5">
    <property type="entry name" value="UXU OPERON TRANSCRIPTIONAL REGULATOR"/>
    <property type="match status" value="1"/>
</dbReference>
<keyword evidence="1" id="KW-0805">Transcription regulation</keyword>
<feature type="domain" description="HTH gntR-type" evidence="4">
    <location>
        <begin position="17"/>
        <end position="85"/>
    </location>
</feature>
<organism evidence="5 6">
    <name type="scientific">Bifidobacterium crudilactis</name>
    <dbReference type="NCBI Taxonomy" id="327277"/>
    <lineage>
        <taxon>Bacteria</taxon>
        <taxon>Bacillati</taxon>
        <taxon>Actinomycetota</taxon>
        <taxon>Actinomycetes</taxon>
        <taxon>Bifidobacteriales</taxon>
        <taxon>Bifidobacteriaceae</taxon>
        <taxon>Bifidobacterium</taxon>
    </lineage>
</organism>
<gene>
    <name evidence="5" type="ORF">GXW98_01920</name>
</gene>
<dbReference type="AlphaFoldDB" id="A0A971IC91"/>
<reference evidence="5" key="1">
    <citation type="journal article" date="2020" name="Biotechnol. Biofuels">
        <title>New insights from the biogas microbiome by comprehensive genome-resolved metagenomics of nearly 1600 species originating from multiple anaerobic digesters.</title>
        <authorList>
            <person name="Campanaro S."/>
            <person name="Treu L."/>
            <person name="Rodriguez-R L.M."/>
            <person name="Kovalovszki A."/>
            <person name="Ziels R.M."/>
            <person name="Maus I."/>
            <person name="Zhu X."/>
            <person name="Kougias P.G."/>
            <person name="Basile A."/>
            <person name="Luo G."/>
            <person name="Schluter A."/>
            <person name="Konstantinidis K.T."/>
            <person name="Angelidaki I."/>
        </authorList>
    </citation>
    <scope>NUCLEOTIDE SEQUENCE</scope>
    <source>
        <strain evidence="5">AS01afH2WH_6</strain>
    </source>
</reference>
<reference evidence="5" key="2">
    <citation type="submission" date="2020-01" db="EMBL/GenBank/DDBJ databases">
        <authorList>
            <person name="Campanaro S."/>
        </authorList>
    </citation>
    <scope>NUCLEOTIDE SEQUENCE</scope>
    <source>
        <strain evidence="5">AS01afH2WH_6</strain>
    </source>
</reference>